<evidence type="ECO:0000256" key="13">
    <source>
        <dbReference type="SAM" id="Phobius"/>
    </source>
</evidence>
<dbReference type="PANTHER" id="PTHR22625:SF44">
    <property type="entry name" value="PLEXIN-B"/>
    <property type="match status" value="1"/>
</dbReference>
<comment type="caution">
    <text evidence="12">Lacks conserved residue(s) required for the propagation of feature annotation.</text>
</comment>
<dbReference type="Pfam" id="PF08337">
    <property type="entry name" value="Plexin_cytopl"/>
    <property type="match status" value="1"/>
</dbReference>
<evidence type="ECO:0000256" key="6">
    <source>
        <dbReference type="ARBA" id="ARBA00022737"/>
    </source>
</evidence>
<name>A0ABP0GIB4_CLALP</name>
<evidence type="ECO:0000256" key="10">
    <source>
        <dbReference type="ARBA" id="ARBA00023170"/>
    </source>
</evidence>
<dbReference type="Pfam" id="PF01833">
    <property type="entry name" value="TIG"/>
    <property type="match status" value="2"/>
</dbReference>
<keyword evidence="11" id="KW-0325">Glycoprotein</keyword>
<feature type="transmembrane region" description="Helical" evidence="13">
    <location>
        <begin position="1312"/>
        <end position="1335"/>
    </location>
</feature>
<dbReference type="InterPro" id="IPR001627">
    <property type="entry name" value="Semap_dom"/>
</dbReference>
<keyword evidence="4 13" id="KW-0812">Transmembrane</keyword>
<dbReference type="Gene3D" id="2.60.40.10">
    <property type="entry name" value="Immunoglobulins"/>
    <property type="match status" value="4"/>
</dbReference>
<evidence type="ECO:0000256" key="8">
    <source>
        <dbReference type="ARBA" id="ARBA00023136"/>
    </source>
</evidence>
<gene>
    <name evidence="16" type="ORF">CVLEPA_LOCUS23226</name>
</gene>
<evidence type="ECO:0000256" key="12">
    <source>
        <dbReference type="PROSITE-ProRule" id="PRU00352"/>
    </source>
</evidence>
<dbReference type="SUPFAM" id="SSF101912">
    <property type="entry name" value="Sema domain"/>
    <property type="match status" value="1"/>
</dbReference>
<evidence type="ECO:0000256" key="14">
    <source>
        <dbReference type="SAM" id="SignalP"/>
    </source>
</evidence>
<dbReference type="InterPro" id="IPR013783">
    <property type="entry name" value="Ig-like_fold"/>
</dbReference>
<evidence type="ECO:0000256" key="4">
    <source>
        <dbReference type="ARBA" id="ARBA00022692"/>
    </source>
</evidence>
<dbReference type="EMBL" id="CAWYQH010000119">
    <property type="protein sequence ID" value="CAK8690631.1"/>
    <property type="molecule type" value="Genomic_DNA"/>
</dbReference>
<comment type="subcellular location">
    <subcellularLocation>
        <location evidence="1">Cell membrane</location>
        <topology evidence="1">Single-pass type I membrane protein</topology>
    </subcellularLocation>
</comment>
<dbReference type="PROSITE" id="PS51004">
    <property type="entry name" value="SEMA"/>
    <property type="match status" value="1"/>
</dbReference>
<dbReference type="InterPro" id="IPR013548">
    <property type="entry name" value="Plexin_cytoplasmic_RasGAP_dom"/>
</dbReference>
<proteinExistence type="inferred from homology"/>
<dbReference type="Pfam" id="PF18020">
    <property type="entry name" value="TIG_2"/>
    <property type="match status" value="1"/>
</dbReference>
<dbReference type="InterPro" id="IPR036352">
    <property type="entry name" value="Semap_dom_sf"/>
</dbReference>
<dbReference type="Gene3D" id="1.10.506.10">
    <property type="entry name" value="GTPase Activation - p120gap, domain 1"/>
    <property type="match status" value="1"/>
</dbReference>
<evidence type="ECO:0000256" key="1">
    <source>
        <dbReference type="ARBA" id="ARBA00004251"/>
    </source>
</evidence>
<evidence type="ECO:0000256" key="2">
    <source>
        <dbReference type="ARBA" id="ARBA00010297"/>
    </source>
</evidence>
<keyword evidence="5 14" id="KW-0732">Signal</keyword>
<dbReference type="Pfam" id="PF24317">
    <property type="entry name" value="PSI_Plexin-B"/>
    <property type="match status" value="1"/>
</dbReference>
<dbReference type="InterPro" id="IPR015943">
    <property type="entry name" value="WD40/YVTN_repeat-like_dom_sf"/>
</dbReference>
<dbReference type="SMART" id="SM00423">
    <property type="entry name" value="PSI"/>
    <property type="match status" value="3"/>
</dbReference>
<keyword evidence="8 13" id="KW-0472">Membrane</keyword>
<dbReference type="InterPro" id="IPR031148">
    <property type="entry name" value="Plexin"/>
</dbReference>
<evidence type="ECO:0000313" key="16">
    <source>
        <dbReference type="EMBL" id="CAK8690631.1"/>
    </source>
</evidence>
<feature type="chain" id="PRO_5045236028" description="Sema domain-containing protein" evidence="14">
    <location>
        <begin position="27"/>
        <end position="1951"/>
    </location>
</feature>
<reference evidence="16 17" key="1">
    <citation type="submission" date="2024-02" db="EMBL/GenBank/DDBJ databases">
        <authorList>
            <person name="Daric V."/>
            <person name="Darras S."/>
        </authorList>
    </citation>
    <scope>NUCLEOTIDE SEQUENCE [LARGE SCALE GENOMIC DNA]</scope>
</reference>
<dbReference type="InterPro" id="IPR002165">
    <property type="entry name" value="Plexin_repeat"/>
</dbReference>
<dbReference type="InterPro" id="IPR041362">
    <property type="entry name" value="TIG2_plexin"/>
</dbReference>
<dbReference type="InterPro" id="IPR057533">
    <property type="entry name" value="PSI_Plexin-B"/>
</dbReference>
<keyword evidence="6" id="KW-0677">Repeat</keyword>
<feature type="signal peptide" evidence="14">
    <location>
        <begin position="1"/>
        <end position="26"/>
    </location>
</feature>
<accession>A0ABP0GIB4</accession>
<evidence type="ECO:0000256" key="3">
    <source>
        <dbReference type="ARBA" id="ARBA00022475"/>
    </source>
</evidence>
<protein>
    <recommendedName>
        <fullName evidence="15">Sema domain-containing protein</fullName>
    </recommendedName>
</protein>
<evidence type="ECO:0000313" key="17">
    <source>
        <dbReference type="Proteomes" id="UP001642483"/>
    </source>
</evidence>
<dbReference type="SUPFAM" id="SSF103575">
    <property type="entry name" value="Plexin repeat"/>
    <property type="match status" value="1"/>
</dbReference>
<evidence type="ECO:0000256" key="7">
    <source>
        <dbReference type="ARBA" id="ARBA00022989"/>
    </source>
</evidence>
<dbReference type="Gene3D" id="3.10.20.90">
    <property type="entry name" value="Phosphatidylinositol 3-kinase Catalytic Subunit, Chain A, domain 1"/>
    <property type="match status" value="1"/>
</dbReference>
<dbReference type="Gene3D" id="2.130.10.10">
    <property type="entry name" value="YVTN repeat-like/Quinoprotein amine dehydrogenase"/>
    <property type="match status" value="1"/>
</dbReference>
<dbReference type="InterPro" id="IPR016201">
    <property type="entry name" value="PSI"/>
</dbReference>
<keyword evidence="10" id="KW-0675">Receptor</keyword>
<dbReference type="SMART" id="SM00630">
    <property type="entry name" value="Sema"/>
    <property type="match status" value="1"/>
</dbReference>
<dbReference type="PANTHER" id="PTHR22625">
    <property type="entry name" value="PLEXIN"/>
    <property type="match status" value="1"/>
</dbReference>
<dbReference type="InterPro" id="IPR002909">
    <property type="entry name" value="IPT_dom"/>
</dbReference>
<evidence type="ECO:0000256" key="11">
    <source>
        <dbReference type="ARBA" id="ARBA00023180"/>
    </source>
</evidence>
<comment type="similarity">
    <text evidence="2">Belongs to the plexin family.</text>
</comment>
<keyword evidence="3" id="KW-1003">Cell membrane</keyword>
<feature type="domain" description="Sema" evidence="15">
    <location>
        <begin position="20"/>
        <end position="515"/>
    </location>
</feature>
<sequence length="1951" mass="219556">MGMTFNRPVCLLLLFSLIILASIVRSEDERSDMYVVSRFSPENSTINHLAVNENLGYVYVAAKNRLFQLTKNLSEVIVLGTGPVKDNVKCLPFSTNPCKEEKRLTDNFNKLLLVDSTGNRLIVCGSVYQGTCKTHDLRDISNILYNVSTDNQARNNMVACNQEYGSTVGVITEGPTVNNPVLYVAATVTKHLYRHDFSIATRSLYLDHEKENYLLRLAIEQKSAEGSTLRDENVQRDYKYIFETGGEDGFVYFVFNQEVPKNSFHSVIARICKSDVFYNSYIELPVKCVDDAESEILGAYYAEDVNNGTLYVLFSTDTGSALCYFTTSQLDSLYYETLEICYRHLGQNGTDVIVGNFETHKKECQSDTNKPFITGSQSLSDVVVKTDAVTLDYYPDYKVPKKQILCGAPYLPSKLTLLQHTYSSMIFSMPNERFSAIITDRVNENIVAFIGTNNTESAFSNTDSIIQVNVNTGRMYNKIETKSPVLPDFVWNNDENQVIPHLYVTTKYEVLNIRVAACEQFKTCNECISSDDPYCGWCILESRCSTKKDCTTAKNAWDQRWLGPNSGKCIAANSSLAIERTLNQDVVIDVTLLPPLSRSENEKNKIYSCEFDGFSAKLAKIGEMDQSSGVTKVTCSTPSHDELPPTPGGQDFLSVVLMLKFDGVGIASTDVVFYECGVYGRFLNINQPCSGCLSSGRACTWCIHDHQCKPNSTVTCEHNLQNCPTLFGTNDRLLPVNQMHSITFSAKNLPIGHYNCNVSFESYRHEEVPAERSPSGDQVTCKAHMYNYDEDRAEAKADVTVTWNLDYLVDSTEAATAVTFYKCSSGRTDCSTCVTSDLKYNCGWCQTSKHCTINTSCANFDEDWVTDGDLCPPLQITDFYPPNGPLDGGTLVHIYGTDMGTRVEDVDRVTVAGEECRIIKSLYQVSKRVVCSTGLVVQAKSEEIQVTVKNRTRSSMNKFHYRNPKVNQVSRHMGPIAGGTALTIYGNNLDTGYNITVTIGDTVDLPCISQKRPNNTNLECTTTPASTVMVDQDIKVQFDDNTAILSNAFEYTENPDMKEIYTASSSKQIASFLSGGRNITFIGVRFLSVKEAYLSTTLVRKTEGALQKKRSIQHMVWQLRKSLNRHKRTSNTLVKDIKLPAYVFNKAFISKCHVKNDTFMTCFSPEVVDPSINLTNQIDQAFPNISTSVNWDAEMILHMDGLAVKLGSNLILYPDPQIQALEDDRSIESVNFLTIKVSNLNLDAITGDEIKVMIGPNLCPFYSFVSVGLLCQVPERTGEDLKYSVNIRIGNIYKDIGTVTYNVDEPSLPNSALIAIIVGVSFVALLIIGLVVYFVRKSKVYKANKNDFQKAIENMEMSVRADFRKAFAELNVDMSDLTADMDYAIPCFDYRTYVTNLFFPSYRYHPCMKPPDPNDKLNPNLEQGLSQFLLLLSNHNFLSVFIHTLEEQKSFSNRDKSNVASLLTVALHNKLDYFTEIMKSLVSDLIDQNVQRNPKLILRRSDSVAERMLSNWMYICLYPYVREKAGSPIFLLLKAIKQQVSKGPLDAVTGKARYTLSDDRLLQEDVENEVLTLFVALTNSTDDEPVIVKVLSCDSVAQVKEKVMDAVYKRVPFSQRPKPEHLDIEWRHGRSGHLILPNNDYTAEPGSRWRRLMTISDYKVANNATLALIPKQNEYGGSQDLSISNHSTDVSALSPMLPEDSSSKMYHLVKYNDDLEAKRESTIKSDRHKHIPDLYLLRLINMKGILQNYVDAVLNAILDKSSIPCPVKHFFHFLDENAARKGITDPEVLHIWKTNSLLGRFWVTILKNPESVFDIEKPDTIASTMAVISQTFIDACSVMEIKPTKDSPINKQLYAKEIPTYKKLVQDYYEVIKDQHPVSDQDVNAYIAGIYREHGCEFDVNVALNELWGYLSKYYEEVNESLEIHETMSPAVRQRLNHTYSLIDNLVNGTT</sequence>
<evidence type="ECO:0000256" key="5">
    <source>
        <dbReference type="ARBA" id="ARBA00022729"/>
    </source>
</evidence>
<keyword evidence="17" id="KW-1185">Reference proteome</keyword>
<dbReference type="SUPFAM" id="SSF48350">
    <property type="entry name" value="GTPase activation domain, GAP"/>
    <property type="match status" value="1"/>
</dbReference>
<dbReference type="Pfam" id="PF20170">
    <property type="entry name" value="Plexin_RBD"/>
    <property type="match status" value="1"/>
</dbReference>
<evidence type="ECO:0000256" key="9">
    <source>
        <dbReference type="ARBA" id="ARBA00023157"/>
    </source>
</evidence>
<dbReference type="InterPro" id="IPR008936">
    <property type="entry name" value="Rho_GTPase_activation_prot"/>
</dbReference>
<keyword evidence="9" id="KW-1015">Disulfide bond</keyword>
<dbReference type="Pfam" id="PF17960">
    <property type="entry name" value="TIG_plexin"/>
    <property type="match status" value="1"/>
</dbReference>
<dbReference type="SMART" id="SM00429">
    <property type="entry name" value="IPT"/>
    <property type="match status" value="2"/>
</dbReference>
<dbReference type="Pfam" id="PF01437">
    <property type="entry name" value="PSI"/>
    <property type="match status" value="1"/>
</dbReference>
<dbReference type="InterPro" id="IPR046800">
    <property type="entry name" value="Plexin_RBD"/>
</dbReference>
<comment type="caution">
    <text evidence="16">The sequence shown here is derived from an EMBL/GenBank/DDBJ whole genome shotgun (WGS) entry which is preliminary data.</text>
</comment>
<dbReference type="CDD" id="cd12205">
    <property type="entry name" value="RasGAP_plexin"/>
    <property type="match status" value="1"/>
</dbReference>
<dbReference type="SUPFAM" id="SSF81296">
    <property type="entry name" value="E set domains"/>
    <property type="match status" value="2"/>
</dbReference>
<keyword evidence="7 13" id="KW-1133">Transmembrane helix</keyword>
<evidence type="ECO:0000259" key="15">
    <source>
        <dbReference type="PROSITE" id="PS51004"/>
    </source>
</evidence>
<dbReference type="InterPro" id="IPR041019">
    <property type="entry name" value="TIG1_plexin"/>
</dbReference>
<dbReference type="InterPro" id="IPR014756">
    <property type="entry name" value="Ig_E-set"/>
</dbReference>
<organism evidence="16 17">
    <name type="scientific">Clavelina lepadiformis</name>
    <name type="common">Light-bulb sea squirt</name>
    <name type="synonym">Ascidia lepadiformis</name>
    <dbReference type="NCBI Taxonomy" id="159417"/>
    <lineage>
        <taxon>Eukaryota</taxon>
        <taxon>Metazoa</taxon>
        <taxon>Chordata</taxon>
        <taxon>Tunicata</taxon>
        <taxon>Ascidiacea</taxon>
        <taxon>Aplousobranchia</taxon>
        <taxon>Clavelinidae</taxon>
        <taxon>Clavelina</taxon>
    </lineage>
</organism>
<dbReference type="Proteomes" id="UP001642483">
    <property type="component" value="Unassembled WGS sequence"/>
</dbReference>